<dbReference type="SUPFAM" id="SSF51735">
    <property type="entry name" value="NAD(P)-binding Rossmann-fold domains"/>
    <property type="match status" value="1"/>
</dbReference>
<accession>A0A0C9W4E5</accession>
<organism evidence="4 5">
    <name type="scientific">Hydnomerulius pinastri MD-312</name>
    <dbReference type="NCBI Taxonomy" id="994086"/>
    <lineage>
        <taxon>Eukaryota</taxon>
        <taxon>Fungi</taxon>
        <taxon>Dikarya</taxon>
        <taxon>Basidiomycota</taxon>
        <taxon>Agaricomycotina</taxon>
        <taxon>Agaricomycetes</taxon>
        <taxon>Agaricomycetidae</taxon>
        <taxon>Boletales</taxon>
        <taxon>Boletales incertae sedis</taxon>
        <taxon>Leucogyrophana</taxon>
    </lineage>
</organism>
<dbReference type="GO" id="GO:0070402">
    <property type="term" value="F:NADPH binding"/>
    <property type="evidence" value="ECO:0007669"/>
    <property type="project" value="TreeGrafter"/>
</dbReference>
<evidence type="ECO:0000313" key="5">
    <source>
        <dbReference type="Proteomes" id="UP000053820"/>
    </source>
</evidence>
<dbReference type="Pfam" id="PF08240">
    <property type="entry name" value="ADH_N"/>
    <property type="match status" value="1"/>
</dbReference>
<keyword evidence="1" id="KW-0521">NADP</keyword>
<evidence type="ECO:0000256" key="1">
    <source>
        <dbReference type="ARBA" id="ARBA00022857"/>
    </source>
</evidence>
<keyword evidence="2" id="KW-0560">Oxidoreductase</keyword>
<dbReference type="InterPro" id="IPR036291">
    <property type="entry name" value="NAD(P)-bd_dom_sf"/>
</dbReference>
<feature type="domain" description="Enoyl reductase (ER)" evidence="3">
    <location>
        <begin position="10"/>
        <end position="267"/>
    </location>
</feature>
<dbReference type="Gene3D" id="3.90.180.10">
    <property type="entry name" value="Medium-chain alcohol dehydrogenases, catalytic domain"/>
    <property type="match status" value="1"/>
</dbReference>
<name>A0A0C9W4E5_9AGAM</name>
<dbReference type="InterPro" id="IPR020843">
    <property type="entry name" value="ER"/>
</dbReference>
<evidence type="ECO:0000256" key="2">
    <source>
        <dbReference type="ARBA" id="ARBA00023002"/>
    </source>
</evidence>
<dbReference type="AlphaFoldDB" id="A0A0C9W4E5"/>
<evidence type="ECO:0000259" key="3">
    <source>
        <dbReference type="SMART" id="SM00829"/>
    </source>
</evidence>
<evidence type="ECO:0000313" key="4">
    <source>
        <dbReference type="EMBL" id="KIJ61303.1"/>
    </source>
</evidence>
<dbReference type="EMBL" id="KN839863">
    <property type="protein sequence ID" value="KIJ61303.1"/>
    <property type="molecule type" value="Genomic_DNA"/>
</dbReference>
<reference evidence="4 5" key="1">
    <citation type="submission" date="2014-04" db="EMBL/GenBank/DDBJ databases">
        <title>Evolutionary Origins and Diversification of the Mycorrhizal Mutualists.</title>
        <authorList>
            <consortium name="DOE Joint Genome Institute"/>
            <consortium name="Mycorrhizal Genomics Consortium"/>
            <person name="Kohler A."/>
            <person name="Kuo A."/>
            <person name="Nagy L.G."/>
            <person name="Floudas D."/>
            <person name="Copeland A."/>
            <person name="Barry K.W."/>
            <person name="Cichocki N."/>
            <person name="Veneault-Fourrey C."/>
            <person name="LaButti K."/>
            <person name="Lindquist E.A."/>
            <person name="Lipzen A."/>
            <person name="Lundell T."/>
            <person name="Morin E."/>
            <person name="Murat C."/>
            <person name="Riley R."/>
            <person name="Ohm R."/>
            <person name="Sun H."/>
            <person name="Tunlid A."/>
            <person name="Henrissat B."/>
            <person name="Grigoriev I.V."/>
            <person name="Hibbett D.S."/>
            <person name="Martin F."/>
        </authorList>
    </citation>
    <scope>NUCLEOTIDE SEQUENCE [LARGE SCALE GENOMIC DNA]</scope>
    <source>
        <strain evidence="4 5">MD-312</strain>
    </source>
</reference>
<sequence>MSAIVLDHFGGLDALTYATLPVPVPAPGEVLIRIRAFGLNHAEIHMRKGEWAEAAPVSGIECVGIVVAAPVLEGESEEKFPPGTCVATLMGGLGRTRNGSYAQYTVARASNVVTLASHESELGLDWATLAAIPESYATAWTCLFRNLEVKHGDRVLIRGATSSLGQAAVKLAVGAGARVVSTTRNPARFQGLLDLGVERVEVEGPSLAQRLPEKKQFDAVLNLVGNAVLLDSLDIPRRGGRVCQAGWLGGLAPVKEFDPLSQMASGVQFSLFASFVFGEEQWPLEDVPLKEIVKNVVGGEV</sequence>
<dbReference type="Proteomes" id="UP000053820">
    <property type="component" value="Unassembled WGS sequence"/>
</dbReference>
<dbReference type="InterPro" id="IPR011032">
    <property type="entry name" value="GroES-like_sf"/>
</dbReference>
<dbReference type="SMART" id="SM00829">
    <property type="entry name" value="PKS_ER"/>
    <property type="match status" value="1"/>
</dbReference>
<dbReference type="GO" id="GO:0016651">
    <property type="term" value="F:oxidoreductase activity, acting on NAD(P)H"/>
    <property type="evidence" value="ECO:0007669"/>
    <property type="project" value="TreeGrafter"/>
</dbReference>
<dbReference type="HOGENOM" id="CLU_026673_3_4_1"/>
<dbReference type="InterPro" id="IPR013149">
    <property type="entry name" value="ADH-like_C"/>
</dbReference>
<protein>
    <recommendedName>
        <fullName evidence="3">Enoyl reductase (ER) domain-containing protein</fullName>
    </recommendedName>
</protein>
<proteinExistence type="predicted"/>
<dbReference type="OrthoDB" id="2667864at2759"/>
<gene>
    <name evidence="4" type="ORF">HYDPIDRAFT_116054</name>
</gene>
<dbReference type="SUPFAM" id="SSF50129">
    <property type="entry name" value="GroES-like"/>
    <property type="match status" value="1"/>
</dbReference>
<dbReference type="PANTHER" id="PTHR48106:SF18">
    <property type="entry name" value="QUINONE OXIDOREDUCTASE PIG3"/>
    <property type="match status" value="1"/>
</dbReference>
<dbReference type="Pfam" id="PF00107">
    <property type="entry name" value="ADH_zinc_N"/>
    <property type="match status" value="1"/>
</dbReference>
<dbReference type="Gene3D" id="3.40.50.720">
    <property type="entry name" value="NAD(P)-binding Rossmann-like Domain"/>
    <property type="match status" value="1"/>
</dbReference>
<dbReference type="PANTHER" id="PTHR48106">
    <property type="entry name" value="QUINONE OXIDOREDUCTASE PIG3-RELATED"/>
    <property type="match status" value="1"/>
</dbReference>
<keyword evidence="5" id="KW-1185">Reference proteome</keyword>
<dbReference type="InterPro" id="IPR013154">
    <property type="entry name" value="ADH-like_N"/>
</dbReference>